<feature type="compositionally biased region" description="Acidic residues" evidence="6">
    <location>
        <begin position="211"/>
        <end position="224"/>
    </location>
</feature>
<dbReference type="EMBL" id="FJOG01000004">
    <property type="protein sequence ID" value="CZR54126.1"/>
    <property type="molecule type" value="Genomic_DNA"/>
</dbReference>
<evidence type="ECO:0000313" key="8">
    <source>
        <dbReference type="Proteomes" id="UP000184330"/>
    </source>
</evidence>
<dbReference type="SMART" id="SM01401">
    <property type="entry name" value="Sds3"/>
    <property type="match status" value="1"/>
</dbReference>
<feature type="compositionally biased region" description="Basic and acidic residues" evidence="6">
    <location>
        <begin position="700"/>
        <end position="713"/>
    </location>
</feature>
<feature type="compositionally biased region" description="Acidic residues" evidence="6">
    <location>
        <begin position="62"/>
        <end position="71"/>
    </location>
</feature>
<feature type="compositionally biased region" description="Basic and acidic residues" evidence="6">
    <location>
        <begin position="72"/>
        <end position="87"/>
    </location>
</feature>
<feature type="compositionally biased region" description="Polar residues" evidence="6">
    <location>
        <begin position="656"/>
        <end position="675"/>
    </location>
</feature>
<evidence type="ECO:0000256" key="5">
    <source>
        <dbReference type="ARBA" id="ARBA00023242"/>
    </source>
</evidence>
<feature type="compositionally biased region" description="Polar residues" evidence="6">
    <location>
        <begin position="684"/>
        <end position="693"/>
    </location>
</feature>
<dbReference type="AlphaFoldDB" id="A0A1L7WMZ7"/>
<dbReference type="Pfam" id="PF08598">
    <property type="entry name" value="Sds3"/>
    <property type="match status" value="1"/>
</dbReference>
<feature type="compositionally biased region" description="Acidic residues" evidence="6">
    <location>
        <begin position="313"/>
        <end position="322"/>
    </location>
</feature>
<keyword evidence="5" id="KW-0539">Nucleus</keyword>
<feature type="compositionally biased region" description="Acidic residues" evidence="6">
    <location>
        <begin position="41"/>
        <end position="55"/>
    </location>
</feature>
<feature type="compositionally biased region" description="Polar residues" evidence="6">
    <location>
        <begin position="574"/>
        <end position="594"/>
    </location>
</feature>
<dbReference type="GO" id="GO:0005654">
    <property type="term" value="C:nucleoplasm"/>
    <property type="evidence" value="ECO:0007669"/>
    <property type="project" value="UniProtKB-ARBA"/>
</dbReference>
<evidence type="ECO:0000256" key="1">
    <source>
        <dbReference type="ARBA" id="ARBA00004123"/>
    </source>
</evidence>
<evidence type="ECO:0000256" key="2">
    <source>
        <dbReference type="ARBA" id="ARBA00022491"/>
    </source>
</evidence>
<feature type="compositionally biased region" description="Polar residues" evidence="6">
    <location>
        <begin position="90"/>
        <end position="112"/>
    </location>
</feature>
<feature type="region of interest" description="Disordered" evidence="6">
    <location>
        <begin position="1"/>
        <end position="322"/>
    </location>
</feature>
<protein>
    <submittedName>
        <fullName evidence="7">Related to DEP1 protein, regulator of phospholipid metabolism</fullName>
    </submittedName>
</protein>
<keyword evidence="4" id="KW-0804">Transcription</keyword>
<evidence type="ECO:0000256" key="3">
    <source>
        <dbReference type="ARBA" id="ARBA00023015"/>
    </source>
</evidence>
<dbReference type="OrthoDB" id="20886at2759"/>
<evidence type="ECO:0000256" key="6">
    <source>
        <dbReference type="SAM" id="MobiDB-lite"/>
    </source>
</evidence>
<dbReference type="Proteomes" id="UP000184330">
    <property type="component" value="Unassembled WGS sequence"/>
</dbReference>
<feature type="compositionally biased region" description="Acidic residues" evidence="6">
    <location>
        <begin position="115"/>
        <end position="131"/>
    </location>
</feature>
<accession>A0A1L7WMZ7</accession>
<name>A0A1L7WMZ7_9HELO</name>
<feature type="compositionally biased region" description="Basic residues" evidence="6">
    <location>
        <begin position="270"/>
        <end position="279"/>
    </location>
</feature>
<keyword evidence="2" id="KW-0678">Repressor</keyword>
<keyword evidence="8" id="KW-1185">Reference proteome</keyword>
<dbReference type="GO" id="GO:0010468">
    <property type="term" value="P:regulation of gene expression"/>
    <property type="evidence" value="ECO:0007669"/>
    <property type="project" value="UniProtKB-ARBA"/>
</dbReference>
<dbReference type="PANTHER" id="PTHR21964">
    <property type="entry name" value="BREAST CANCER METASTASIS-SUPPRESSOR 1"/>
    <property type="match status" value="1"/>
</dbReference>
<keyword evidence="3" id="KW-0805">Transcription regulation</keyword>
<feature type="compositionally biased region" description="Acidic residues" evidence="6">
    <location>
        <begin position="234"/>
        <end position="259"/>
    </location>
</feature>
<evidence type="ECO:0000313" key="7">
    <source>
        <dbReference type="EMBL" id="CZR54126.1"/>
    </source>
</evidence>
<evidence type="ECO:0000256" key="4">
    <source>
        <dbReference type="ARBA" id="ARBA00023163"/>
    </source>
</evidence>
<dbReference type="STRING" id="576137.A0A1L7WMZ7"/>
<dbReference type="InterPro" id="IPR013907">
    <property type="entry name" value="Sds3"/>
</dbReference>
<comment type="subcellular location">
    <subcellularLocation>
        <location evidence="1">Nucleus</location>
    </subcellularLocation>
</comment>
<feature type="region of interest" description="Disordered" evidence="6">
    <location>
        <begin position="559"/>
        <end position="721"/>
    </location>
</feature>
<sequence>MMSVEMDQAADAILQAAGEDGSLDELSDVEVDADGSSSLSEIEDKDGEQDEDAEASDGLSDVSDDENDSEAETERLEESPNKFRPHQDVVLSSQINNQAYERSPSKLNNQITADDHEDEEDEDPLSDDDISVNESPESPKSPALDEPEIEPTTAATSLQDSAGEGKKSLPVVDPDTKKRKRSIMAGGVVDEDIEEPLRKRTGSVLTPGDDYAIEDDIIPEEEVDNSNPISGDVSGDEAEPAQEEEVAEDIEEPVADDEIVPTISDALLSPKKRGRRKKKGQENGVDSHEDAEGGADGEPVLNGDLEVRNGDEDHADNEGDDEAEAALKNEEELEKKRIALDQLTTIERQFTTFRDRLYDERLEQLNREEAMLRQDKPTHPEYLAMMECIDARRDNRIRVADNLRELELESLRRIAVARRSQILTQYQQDVRMIRETKLHQLGEQWYKIQHDRRSYAGSVPDYALKFPTRRAQQIQNQVAYSNEVSILSGVAKYVGFPAAPKMAAATAAELEEDFEKMGRTKQTQQVQPQGLPLQELAALRTAGSIARSKPAVDQFVSATPWANPQHPSHAHLLQRQTSAQQTPRTTSPLSQVQVQPRRHSHQHGPSVPISGTFPPTPAALLHHSSNGVSMSGGRISPHNPFGNSNHAHTIAPSPLGSRQASLSPQQNRHPTSILEQHNPPMQDISKSNGTQHSPPIGHSEGPRDYSHEVRREAAPSMMSRF</sequence>
<dbReference type="Gene3D" id="1.20.5.1500">
    <property type="match status" value="1"/>
</dbReference>
<feature type="compositionally biased region" description="Acidic residues" evidence="6">
    <location>
        <begin position="21"/>
        <end position="33"/>
    </location>
</feature>
<reference evidence="7 8" key="1">
    <citation type="submission" date="2016-03" db="EMBL/GenBank/DDBJ databases">
        <authorList>
            <person name="Ploux O."/>
        </authorList>
    </citation>
    <scope>NUCLEOTIDE SEQUENCE [LARGE SCALE GENOMIC DNA]</scope>
    <source>
        <strain evidence="7 8">UAMH 11012</strain>
    </source>
</reference>
<gene>
    <name evidence="7" type="ORF">PAC_04009</name>
</gene>
<organism evidence="7 8">
    <name type="scientific">Phialocephala subalpina</name>
    <dbReference type="NCBI Taxonomy" id="576137"/>
    <lineage>
        <taxon>Eukaryota</taxon>
        <taxon>Fungi</taxon>
        <taxon>Dikarya</taxon>
        <taxon>Ascomycota</taxon>
        <taxon>Pezizomycotina</taxon>
        <taxon>Leotiomycetes</taxon>
        <taxon>Helotiales</taxon>
        <taxon>Mollisiaceae</taxon>
        <taxon>Phialocephala</taxon>
        <taxon>Phialocephala fortinii species complex</taxon>
    </lineage>
</organism>
<proteinExistence type="predicted"/>